<dbReference type="AlphaFoldDB" id="A0AAF0ZYQ4"/>
<dbReference type="InterPro" id="IPR036397">
    <property type="entry name" value="RNaseH_sf"/>
</dbReference>
<dbReference type="PANTHER" id="PTHR47723:SF24">
    <property type="entry name" value="RNASE H TYPE-1 DOMAIN-CONTAINING PROTEIN"/>
    <property type="match status" value="1"/>
</dbReference>
<gene>
    <name evidence="2" type="ORF">MTR67_047958</name>
</gene>
<dbReference type="PANTHER" id="PTHR47723">
    <property type="entry name" value="OS05G0353850 PROTEIN"/>
    <property type="match status" value="1"/>
</dbReference>
<organism evidence="2 3">
    <name type="scientific">Solanum verrucosum</name>
    <dbReference type="NCBI Taxonomy" id="315347"/>
    <lineage>
        <taxon>Eukaryota</taxon>
        <taxon>Viridiplantae</taxon>
        <taxon>Streptophyta</taxon>
        <taxon>Embryophyta</taxon>
        <taxon>Tracheophyta</taxon>
        <taxon>Spermatophyta</taxon>
        <taxon>Magnoliopsida</taxon>
        <taxon>eudicotyledons</taxon>
        <taxon>Gunneridae</taxon>
        <taxon>Pentapetalae</taxon>
        <taxon>asterids</taxon>
        <taxon>lamiids</taxon>
        <taxon>Solanales</taxon>
        <taxon>Solanaceae</taxon>
        <taxon>Solanoideae</taxon>
        <taxon>Solaneae</taxon>
        <taxon>Solanum</taxon>
    </lineage>
</organism>
<dbReference type="Pfam" id="PF13456">
    <property type="entry name" value="RVT_3"/>
    <property type="match status" value="1"/>
</dbReference>
<dbReference type="InterPro" id="IPR044730">
    <property type="entry name" value="RNase_H-like_dom_plant"/>
</dbReference>
<dbReference type="InterPro" id="IPR012337">
    <property type="entry name" value="RNaseH-like_sf"/>
</dbReference>
<dbReference type="GO" id="GO:0003676">
    <property type="term" value="F:nucleic acid binding"/>
    <property type="evidence" value="ECO:0007669"/>
    <property type="project" value="InterPro"/>
</dbReference>
<dbReference type="EMBL" id="CP133622">
    <property type="protein sequence ID" value="WMV54573.1"/>
    <property type="molecule type" value="Genomic_DNA"/>
</dbReference>
<dbReference type="CDD" id="cd06222">
    <property type="entry name" value="RNase_H_like"/>
    <property type="match status" value="1"/>
</dbReference>
<reference evidence="2" key="1">
    <citation type="submission" date="2023-08" db="EMBL/GenBank/DDBJ databases">
        <title>A de novo genome assembly of Solanum verrucosum Schlechtendal, a Mexican diploid species geographically isolated from the other diploid A-genome species in potato relatives.</title>
        <authorList>
            <person name="Hosaka K."/>
        </authorList>
    </citation>
    <scope>NUCLEOTIDE SEQUENCE</scope>
    <source>
        <tissue evidence="2">Young leaves</tissue>
    </source>
</reference>
<dbReference type="SUPFAM" id="SSF53098">
    <property type="entry name" value="Ribonuclease H-like"/>
    <property type="match status" value="1"/>
</dbReference>
<dbReference type="InterPro" id="IPR053151">
    <property type="entry name" value="RNase_H-like"/>
</dbReference>
<keyword evidence="3" id="KW-1185">Reference proteome</keyword>
<dbReference type="InterPro" id="IPR002156">
    <property type="entry name" value="RNaseH_domain"/>
</dbReference>
<dbReference type="GO" id="GO:0004523">
    <property type="term" value="F:RNA-DNA hybrid ribonuclease activity"/>
    <property type="evidence" value="ECO:0007669"/>
    <property type="project" value="InterPro"/>
</dbReference>
<sequence length="116" mass="13723">MTLLDALKYIKTTQLDKVIIETVSLVLKNIVERVWKVPWKVVNILEEIWKLMQRKTLVISHIFREWNKLADYLANLALEKGTIQVNCFQELESQGNRIVTSDKLVVPYLRIRQCRK</sequence>
<feature type="domain" description="RNase H type-1" evidence="1">
    <location>
        <begin position="3"/>
        <end position="77"/>
    </location>
</feature>
<protein>
    <recommendedName>
        <fullName evidence="1">RNase H type-1 domain-containing protein</fullName>
    </recommendedName>
</protein>
<evidence type="ECO:0000259" key="1">
    <source>
        <dbReference type="Pfam" id="PF13456"/>
    </source>
</evidence>
<evidence type="ECO:0000313" key="3">
    <source>
        <dbReference type="Proteomes" id="UP001234989"/>
    </source>
</evidence>
<proteinExistence type="predicted"/>
<accession>A0AAF0ZYQ4</accession>
<name>A0AAF0ZYQ4_SOLVR</name>
<evidence type="ECO:0000313" key="2">
    <source>
        <dbReference type="EMBL" id="WMV54573.1"/>
    </source>
</evidence>
<dbReference type="Proteomes" id="UP001234989">
    <property type="component" value="Chromosome 11"/>
</dbReference>
<dbReference type="Gene3D" id="3.30.420.10">
    <property type="entry name" value="Ribonuclease H-like superfamily/Ribonuclease H"/>
    <property type="match status" value="1"/>
</dbReference>